<dbReference type="AlphaFoldDB" id="A0A7D9IL88"/>
<proteinExistence type="predicted"/>
<keyword evidence="3" id="KW-1185">Reference proteome</keyword>
<organism evidence="2 3">
    <name type="scientific">Paramuricea clavata</name>
    <name type="common">Red gorgonian</name>
    <name type="synonym">Violescent sea-whip</name>
    <dbReference type="NCBI Taxonomy" id="317549"/>
    <lineage>
        <taxon>Eukaryota</taxon>
        <taxon>Metazoa</taxon>
        <taxon>Cnidaria</taxon>
        <taxon>Anthozoa</taxon>
        <taxon>Octocorallia</taxon>
        <taxon>Malacalcyonacea</taxon>
        <taxon>Plexauridae</taxon>
        <taxon>Paramuricea</taxon>
    </lineage>
</organism>
<evidence type="ECO:0000313" key="2">
    <source>
        <dbReference type="EMBL" id="CAB4010439.1"/>
    </source>
</evidence>
<evidence type="ECO:0000256" key="1">
    <source>
        <dbReference type="SAM" id="MobiDB-lite"/>
    </source>
</evidence>
<dbReference type="Pfam" id="PF00078">
    <property type="entry name" value="RVT_1"/>
    <property type="match status" value="2"/>
</dbReference>
<dbReference type="SUPFAM" id="SSF56672">
    <property type="entry name" value="DNA/RNA polymerases"/>
    <property type="match status" value="2"/>
</dbReference>
<feature type="region of interest" description="Disordered" evidence="1">
    <location>
        <begin position="39"/>
        <end position="60"/>
    </location>
</feature>
<comment type="caution">
    <text evidence="2">The sequence shown here is derived from an EMBL/GenBank/DDBJ whole genome shotgun (WGS) entry which is preliminary data.</text>
</comment>
<feature type="non-terminal residue" evidence="2">
    <location>
        <position position="592"/>
    </location>
</feature>
<dbReference type="InterPro" id="IPR043502">
    <property type="entry name" value="DNA/RNA_pol_sf"/>
</dbReference>
<sequence>MSMGNAAEPESSQTYDVSTPTAIANLFNRYFTSVFNTDHDNLEERSSPPSSPPSTSGQSDLQLTIEEVARTLLALDTTKATGPGGIPSRLLKETAWQIAPSLTQIFNKSLSCGEIPDEWKLANIVPVHKKGEKSQVENYRPISLLSIISKVLERCVLRNIRDHLLQLINDSQHGFIPGKSCTTQLLEVLDYIGSLLDGGKQTDVVYMDMSKAFDKVHHKYLISKLRNVYGISGKLLRWFESYLINRKQRVTVLGATSSARPVLTGVPQGSILGPILFLLYANDQPDAVEHSKIASFADDTKLFKKVDSTSDAISFQKTAWQIAPSLTQIFNKSLSCGEIPDEWKLANIVPVHKKGEKSQVENYRPISLLSIISKVLERCVLRNIRDHLLQLINDSQHGFIPGKSCTTQLLEVLDYIGSLLDGGKQTDVVYMDMSKAFDKVHHKYLISKLRNVYGISGKLLRWFESYLINRKQRVTVLGATSSVRPVLSGVPQGSILGPILFLLYANDLPDAVEHSKIASFADDTKLFKKVDSTSDAISLQSDLSSLENWSTSSGLVFNQDKCKCQRVTRKKNPIKYEYNINNKSLVVTEKDL</sequence>
<evidence type="ECO:0000313" key="3">
    <source>
        <dbReference type="Proteomes" id="UP001152795"/>
    </source>
</evidence>
<protein>
    <submittedName>
        <fullName evidence="2">Uncharacterized protein</fullName>
    </submittedName>
</protein>
<dbReference type="EMBL" id="CACRXK020006785">
    <property type="protein sequence ID" value="CAB4010439.1"/>
    <property type="molecule type" value="Genomic_DNA"/>
</dbReference>
<dbReference type="OrthoDB" id="5954387at2759"/>
<reference evidence="2" key="1">
    <citation type="submission" date="2020-04" db="EMBL/GenBank/DDBJ databases">
        <authorList>
            <person name="Alioto T."/>
            <person name="Alioto T."/>
            <person name="Gomez Garrido J."/>
        </authorList>
    </citation>
    <scope>NUCLEOTIDE SEQUENCE</scope>
    <source>
        <strain evidence="2">A484AB</strain>
    </source>
</reference>
<accession>A0A7D9IL88</accession>
<dbReference type="Proteomes" id="UP001152795">
    <property type="component" value="Unassembled WGS sequence"/>
</dbReference>
<dbReference type="PANTHER" id="PTHR33332">
    <property type="entry name" value="REVERSE TRANSCRIPTASE DOMAIN-CONTAINING PROTEIN"/>
    <property type="match status" value="1"/>
</dbReference>
<gene>
    <name evidence="2" type="ORF">PACLA_8A087386</name>
</gene>
<dbReference type="CDD" id="cd01650">
    <property type="entry name" value="RT_nLTR_like"/>
    <property type="match status" value="2"/>
</dbReference>
<dbReference type="PROSITE" id="PS50878">
    <property type="entry name" value="RT_POL"/>
    <property type="match status" value="2"/>
</dbReference>
<dbReference type="InterPro" id="IPR000477">
    <property type="entry name" value="RT_dom"/>
</dbReference>
<name>A0A7D9IL88_PARCT</name>